<dbReference type="KEGG" id="mey:TM49_09305"/>
<dbReference type="AlphaFoldDB" id="A0A0D5LWB6"/>
<evidence type="ECO:0000259" key="5">
    <source>
        <dbReference type="SMART" id="SM00849"/>
    </source>
</evidence>
<organism evidence="6 7">
    <name type="scientific">Martelella endophytica</name>
    <dbReference type="NCBI Taxonomy" id="1486262"/>
    <lineage>
        <taxon>Bacteria</taxon>
        <taxon>Pseudomonadati</taxon>
        <taxon>Pseudomonadota</taxon>
        <taxon>Alphaproteobacteria</taxon>
        <taxon>Hyphomicrobiales</taxon>
        <taxon>Aurantimonadaceae</taxon>
        <taxon>Martelella</taxon>
    </lineage>
</organism>
<gene>
    <name evidence="6" type="ORF">TM49_09305</name>
</gene>
<dbReference type="InterPro" id="IPR001279">
    <property type="entry name" value="Metallo-B-lactamas"/>
</dbReference>
<dbReference type="Proteomes" id="UP000032611">
    <property type="component" value="Chromosome"/>
</dbReference>
<dbReference type="GO" id="GO:0016787">
    <property type="term" value="F:hydrolase activity"/>
    <property type="evidence" value="ECO:0007669"/>
    <property type="project" value="UniProtKB-KW"/>
</dbReference>
<reference evidence="6 7" key="1">
    <citation type="journal article" date="2015" name="Genome Announc.">
        <title>Complete genome sequence of Martelella endophytica YC6887, which has antifungal activity associated with a halophyte.</title>
        <authorList>
            <person name="Khan A."/>
            <person name="Khan H."/>
            <person name="Chung E.J."/>
            <person name="Hossain M.T."/>
            <person name="Chung Y.R."/>
        </authorList>
    </citation>
    <scope>NUCLEOTIDE SEQUENCE [LARGE SCALE GENOMIC DNA]</scope>
    <source>
        <strain evidence="6">YC6887</strain>
    </source>
</reference>
<dbReference type="InterPro" id="IPR036866">
    <property type="entry name" value="RibonucZ/Hydroxyglut_hydro"/>
</dbReference>
<name>A0A0D5LWB6_MAREN</name>
<evidence type="ECO:0000256" key="4">
    <source>
        <dbReference type="ARBA" id="ARBA00022833"/>
    </source>
</evidence>
<evidence type="ECO:0000256" key="2">
    <source>
        <dbReference type="ARBA" id="ARBA00022723"/>
    </source>
</evidence>
<keyword evidence="4" id="KW-0862">Zinc</keyword>
<dbReference type="CDD" id="cd07720">
    <property type="entry name" value="OPHC2-like_MBL-fold"/>
    <property type="match status" value="1"/>
</dbReference>
<protein>
    <recommendedName>
        <fullName evidence="5">Metallo-beta-lactamase domain-containing protein</fullName>
    </recommendedName>
</protein>
<dbReference type="HOGENOM" id="CLU_056519_0_1_5"/>
<dbReference type="PATRIC" id="fig|1486262.3.peg.1925"/>
<keyword evidence="7" id="KW-1185">Reference proteome</keyword>
<evidence type="ECO:0000256" key="3">
    <source>
        <dbReference type="ARBA" id="ARBA00022801"/>
    </source>
</evidence>
<keyword evidence="2" id="KW-0479">Metal-binding</keyword>
<dbReference type="PANTHER" id="PTHR42978">
    <property type="entry name" value="QUORUM-QUENCHING LACTONASE YTNP-RELATED-RELATED"/>
    <property type="match status" value="1"/>
</dbReference>
<evidence type="ECO:0000256" key="1">
    <source>
        <dbReference type="ARBA" id="ARBA00007749"/>
    </source>
</evidence>
<evidence type="ECO:0000313" key="7">
    <source>
        <dbReference type="Proteomes" id="UP000032611"/>
    </source>
</evidence>
<proteinExistence type="inferred from homology"/>
<dbReference type="Gene3D" id="3.60.15.10">
    <property type="entry name" value="Ribonuclease Z/Hydroxyacylglutathione hydrolase-like"/>
    <property type="match status" value="1"/>
</dbReference>
<comment type="similarity">
    <text evidence="1">Belongs to the metallo-beta-lactamase superfamily.</text>
</comment>
<keyword evidence="3" id="KW-0378">Hydrolase</keyword>
<evidence type="ECO:0000313" key="6">
    <source>
        <dbReference type="EMBL" id="AJY48072.1"/>
    </source>
</evidence>
<dbReference type="SUPFAM" id="SSF56281">
    <property type="entry name" value="Metallo-hydrolase/oxidoreductase"/>
    <property type="match status" value="1"/>
</dbReference>
<feature type="domain" description="Metallo-beta-lactamase" evidence="5">
    <location>
        <begin position="45"/>
        <end position="248"/>
    </location>
</feature>
<dbReference type="SMART" id="SM00849">
    <property type="entry name" value="Lactamase_B"/>
    <property type="match status" value="1"/>
</dbReference>
<dbReference type="GO" id="GO:0046872">
    <property type="term" value="F:metal ion binding"/>
    <property type="evidence" value="ECO:0007669"/>
    <property type="project" value="UniProtKB-KW"/>
</dbReference>
<dbReference type="EMBL" id="CP010803">
    <property type="protein sequence ID" value="AJY48072.1"/>
    <property type="molecule type" value="Genomic_DNA"/>
</dbReference>
<sequence>MQLGEMEVQALRDGCFELPASYMRAPDVVPDEVPDAGDGRMMHLDVNAFLIRTKSENLLVDTGGGYRLEKDANRLLPALAAAGLAPGDIDTVLITHIHPDHTSGLVGRAGEAIFPRARVRVHRDELAFWRSSENASRAPDGQAFQFQWAVEAFAPYDGRIDVFTEGPVLPGIRAISLFGHTPFHSGFVIDGGDRQLLIWGDCVHDIGLQAARPEIGFAMDMDAAMAEAARRKAFSMAADDGLLVAGMHVAFPGFGTISRHGTGFVFKPAV</sequence>
<dbReference type="InterPro" id="IPR051013">
    <property type="entry name" value="MBL_superfamily_lactonases"/>
</dbReference>
<dbReference type="PANTHER" id="PTHR42978:SF6">
    <property type="entry name" value="QUORUM-QUENCHING LACTONASE YTNP-RELATED"/>
    <property type="match status" value="1"/>
</dbReference>
<dbReference type="Pfam" id="PF00753">
    <property type="entry name" value="Lactamase_B"/>
    <property type="match status" value="1"/>
</dbReference>
<accession>A0A0D5LWB6</accession>